<proteinExistence type="predicted"/>
<gene>
    <name evidence="1" type="ORF">TELCIR_17083</name>
</gene>
<protein>
    <recommendedName>
        <fullName evidence="3">Tex protein YqgF-like domain-containing protein</fullName>
    </recommendedName>
</protein>
<name>A0A2G9TTT5_TELCI</name>
<dbReference type="AlphaFoldDB" id="A0A2G9TTT5"/>
<dbReference type="GO" id="GO:0003729">
    <property type="term" value="F:mRNA binding"/>
    <property type="evidence" value="ECO:0007669"/>
    <property type="project" value="TreeGrafter"/>
</dbReference>
<dbReference type="InterPro" id="IPR050437">
    <property type="entry name" value="Ribos_protein_bS1-like"/>
</dbReference>
<dbReference type="InterPro" id="IPR023323">
    <property type="entry name" value="Tex-like_dom_sf"/>
</dbReference>
<organism evidence="1 2">
    <name type="scientific">Teladorsagia circumcincta</name>
    <name type="common">Brown stomach worm</name>
    <name type="synonym">Ostertagia circumcincta</name>
    <dbReference type="NCBI Taxonomy" id="45464"/>
    <lineage>
        <taxon>Eukaryota</taxon>
        <taxon>Metazoa</taxon>
        <taxon>Ecdysozoa</taxon>
        <taxon>Nematoda</taxon>
        <taxon>Chromadorea</taxon>
        <taxon>Rhabditida</taxon>
        <taxon>Rhabditina</taxon>
        <taxon>Rhabditomorpha</taxon>
        <taxon>Strongyloidea</taxon>
        <taxon>Trichostrongylidae</taxon>
        <taxon>Teladorsagia</taxon>
    </lineage>
</organism>
<evidence type="ECO:0000313" key="2">
    <source>
        <dbReference type="Proteomes" id="UP000230423"/>
    </source>
</evidence>
<dbReference type="SUPFAM" id="SSF158832">
    <property type="entry name" value="Tex N-terminal region-like"/>
    <property type="match status" value="1"/>
</dbReference>
<dbReference type="GO" id="GO:0003735">
    <property type="term" value="F:structural constituent of ribosome"/>
    <property type="evidence" value="ECO:0007669"/>
    <property type="project" value="TreeGrafter"/>
</dbReference>
<dbReference type="PANTHER" id="PTHR10724:SF10">
    <property type="entry name" value="S1 RNA-BINDING DOMAIN-CONTAINING PROTEIN 1"/>
    <property type="match status" value="1"/>
</dbReference>
<keyword evidence="2" id="KW-1185">Reference proteome</keyword>
<reference evidence="1 2" key="1">
    <citation type="submission" date="2015-09" db="EMBL/GenBank/DDBJ databases">
        <title>Draft genome of the parasitic nematode Teladorsagia circumcincta isolate WARC Sus (inbred).</title>
        <authorList>
            <person name="Mitreva M."/>
        </authorList>
    </citation>
    <scope>NUCLEOTIDE SEQUENCE [LARGE SCALE GENOMIC DNA]</scope>
    <source>
        <strain evidence="1 2">S</strain>
    </source>
</reference>
<dbReference type="Gene3D" id="1.10.3500.10">
    <property type="entry name" value="Tex N-terminal region-like"/>
    <property type="match status" value="1"/>
</dbReference>
<dbReference type="PANTHER" id="PTHR10724">
    <property type="entry name" value="30S RIBOSOMAL PROTEIN S1"/>
    <property type="match status" value="1"/>
</dbReference>
<sequence length="213" mass="24148">METSAVLSVCCELSNKAKKWTEKDKSYRLISNFNDYLNFKKDARRVENYQILAMERGEENDVLMWKVEVANVDQLHPGHKLRIAPEHLDIFQIALKDSVNRLFIPKIQRTVRRQLLSRAEEAAISCFAHNLRHLFWREGVVAETVIALDPGFSACKAALLTSTGSVVETAEFGFNGKSFDRRGEDLLKQWVSRSGDGRVVMAIGNGKASFETQ</sequence>
<evidence type="ECO:0008006" key="3">
    <source>
        <dbReference type="Google" id="ProtNLM"/>
    </source>
</evidence>
<dbReference type="EMBL" id="KZ353680">
    <property type="protein sequence ID" value="PIO61394.1"/>
    <property type="molecule type" value="Genomic_DNA"/>
</dbReference>
<evidence type="ECO:0000313" key="1">
    <source>
        <dbReference type="EMBL" id="PIO61394.1"/>
    </source>
</evidence>
<feature type="non-terminal residue" evidence="1">
    <location>
        <position position="213"/>
    </location>
</feature>
<dbReference type="GO" id="GO:0006412">
    <property type="term" value="P:translation"/>
    <property type="evidence" value="ECO:0007669"/>
    <property type="project" value="TreeGrafter"/>
</dbReference>
<dbReference type="Proteomes" id="UP000230423">
    <property type="component" value="Unassembled WGS sequence"/>
</dbReference>
<dbReference type="OrthoDB" id="995477at2759"/>
<accession>A0A2G9TTT5</accession>